<dbReference type="STRING" id="411684.HPDFL43_05820"/>
<comment type="caution">
    <text evidence="2">The sequence shown here is derived from an EMBL/GenBank/DDBJ whole genome shotgun (WGS) entry which is preliminary data.</text>
</comment>
<reference evidence="2 3" key="1">
    <citation type="submission" date="2007-10" db="EMBL/GenBank/DDBJ databases">
        <authorList>
            <person name="Wagner-Dobler I."/>
            <person name="Ferriera S."/>
            <person name="Johnson J."/>
            <person name="Kravitz S."/>
            <person name="Beeson K."/>
            <person name="Sutton G."/>
            <person name="Rogers Y.-H."/>
            <person name="Friedman R."/>
            <person name="Frazier M."/>
            <person name="Venter J.C."/>
        </authorList>
    </citation>
    <scope>NUCLEOTIDE SEQUENCE [LARGE SCALE GENOMIC DNA]</scope>
    <source>
        <strain evidence="2 3">DFL-43</strain>
    </source>
</reference>
<dbReference type="RefSeq" id="WP_007196953.1">
    <property type="nucleotide sequence ID" value="NZ_CM002917.1"/>
</dbReference>
<dbReference type="EMBL" id="ABIA03000002">
    <property type="protein sequence ID" value="EDQ33947.1"/>
    <property type="molecule type" value="Genomic_DNA"/>
</dbReference>
<evidence type="ECO:0000313" key="2">
    <source>
        <dbReference type="EMBL" id="EDQ33947.1"/>
    </source>
</evidence>
<dbReference type="Proteomes" id="UP000004291">
    <property type="component" value="Chromosome"/>
</dbReference>
<dbReference type="HOGENOM" id="CLU_1105969_0_0_5"/>
<accession>A9D4S1</accession>
<reference evidence="2 3" key="2">
    <citation type="submission" date="2012-06" db="EMBL/GenBank/DDBJ databases">
        <authorList>
            <person name="Fiebig A."/>
        </authorList>
    </citation>
    <scope>NUCLEOTIDE SEQUENCE [LARGE SCALE GENOMIC DNA]</scope>
    <source>
        <strain evidence="2 3">DFL-43</strain>
    </source>
</reference>
<dbReference type="AlphaFoldDB" id="A9D4S1"/>
<proteinExistence type="predicted"/>
<organism evidence="2 3">
    <name type="scientific">Hoeflea phototrophica (strain DSM 17068 / NCIMB 14078 / DFL-43)</name>
    <dbReference type="NCBI Taxonomy" id="411684"/>
    <lineage>
        <taxon>Bacteria</taxon>
        <taxon>Pseudomonadati</taxon>
        <taxon>Pseudomonadota</taxon>
        <taxon>Alphaproteobacteria</taxon>
        <taxon>Hyphomicrobiales</taxon>
        <taxon>Rhizobiaceae</taxon>
        <taxon>Hoeflea</taxon>
    </lineage>
</organism>
<evidence type="ECO:0000313" key="3">
    <source>
        <dbReference type="Proteomes" id="UP000004291"/>
    </source>
</evidence>
<sequence length="251" mass="26470">MLFSTALRLAAIECLCPTSALAGSTTAPTLAGLNVLDSKRPAIGDLDLSKPYTPVVSIYSGEATSTLRGPAAASNDRAAMATLEFVAELAESIKGEDGGPTVDAIVATDPEALIVLDALVAQIRRTLEYGPDGALFRKMRIGSPIEISCEPHAVPELDLRFCRIFMTMTFHAPDDVYADAAGLPEPAATLLANLPNGSYAKARLTALEAAFTQITRTDLTEITMSTDPDFEPDPEAEPDPYAGVTAVITLE</sequence>
<name>A9D4S1_HOEPD</name>
<dbReference type="OrthoDB" id="8082736at2"/>
<evidence type="ECO:0000256" key="1">
    <source>
        <dbReference type="SAM" id="SignalP"/>
    </source>
</evidence>
<gene>
    <name evidence="2" type="ORF">HPDFL43_05820</name>
</gene>
<protein>
    <submittedName>
        <fullName evidence="2">Uncharacterized protein</fullName>
    </submittedName>
</protein>
<keyword evidence="3" id="KW-1185">Reference proteome</keyword>
<dbReference type="eggNOG" id="ENOG5034726">
    <property type="taxonomic scope" value="Bacteria"/>
</dbReference>
<keyword evidence="1" id="KW-0732">Signal</keyword>
<feature type="signal peptide" evidence="1">
    <location>
        <begin position="1"/>
        <end position="22"/>
    </location>
</feature>
<feature type="chain" id="PRO_5002734329" evidence="1">
    <location>
        <begin position="23"/>
        <end position="251"/>
    </location>
</feature>